<evidence type="ECO:0000256" key="1">
    <source>
        <dbReference type="SAM" id="MobiDB-lite"/>
    </source>
</evidence>
<organism evidence="2 3">
    <name type="scientific">Teratosphaeria nubilosa</name>
    <dbReference type="NCBI Taxonomy" id="161662"/>
    <lineage>
        <taxon>Eukaryota</taxon>
        <taxon>Fungi</taxon>
        <taxon>Dikarya</taxon>
        <taxon>Ascomycota</taxon>
        <taxon>Pezizomycotina</taxon>
        <taxon>Dothideomycetes</taxon>
        <taxon>Dothideomycetidae</taxon>
        <taxon>Mycosphaerellales</taxon>
        <taxon>Teratosphaeriaceae</taxon>
        <taxon>Teratosphaeria</taxon>
    </lineage>
</organism>
<reference evidence="2" key="1">
    <citation type="journal article" date="2020" name="Stud. Mycol.">
        <title>101 Dothideomycetes genomes: a test case for predicting lifestyles and emergence of pathogens.</title>
        <authorList>
            <person name="Haridas S."/>
            <person name="Albert R."/>
            <person name="Binder M."/>
            <person name="Bloem J."/>
            <person name="Labutti K."/>
            <person name="Salamov A."/>
            <person name="Andreopoulos B."/>
            <person name="Baker S."/>
            <person name="Barry K."/>
            <person name="Bills G."/>
            <person name="Bluhm B."/>
            <person name="Cannon C."/>
            <person name="Castanera R."/>
            <person name="Culley D."/>
            <person name="Daum C."/>
            <person name="Ezra D."/>
            <person name="Gonzalez J."/>
            <person name="Henrissat B."/>
            <person name="Kuo A."/>
            <person name="Liang C."/>
            <person name="Lipzen A."/>
            <person name="Lutzoni F."/>
            <person name="Magnuson J."/>
            <person name="Mondo S."/>
            <person name="Nolan M."/>
            <person name="Ohm R."/>
            <person name="Pangilinan J."/>
            <person name="Park H.-J."/>
            <person name="Ramirez L."/>
            <person name="Alfaro M."/>
            <person name="Sun H."/>
            <person name="Tritt A."/>
            <person name="Yoshinaga Y."/>
            <person name="Zwiers L.-H."/>
            <person name="Turgeon B."/>
            <person name="Goodwin S."/>
            <person name="Spatafora J."/>
            <person name="Crous P."/>
            <person name="Grigoriev I."/>
        </authorList>
    </citation>
    <scope>NUCLEOTIDE SEQUENCE</scope>
    <source>
        <strain evidence="2">CBS 116005</strain>
    </source>
</reference>
<proteinExistence type="predicted"/>
<dbReference type="EMBL" id="ML995871">
    <property type="protein sequence ID" value="KAF2766475.1"/>
    <property type="molecule type" value="Genomic_DNA"/>
</dbReference>
<evidence type="ECO:0000313" key="3">
    <source>
        <dbReference type="Proteomes" id="UP000799436"/>
    </source>
</evidence>
<sequence>MPREGSGHVADNAIEAGETLVHGAGKAPNEDPASSGVDRSSKAAPPPDHEPGEALEGLGASGGGSKGESLTGSGKGPLEPTVEKIAQGKA</sequence>
<accession>A0A6G1L0Y2</accession>
<evidence type="ECO:0000313" key="2">
    <source>
        <dbReference type="EMBL" id="KAF2766475.1"/>
    </source>
</evidence>
<dbReference type="Proteomes" id="UP000799436">
    <property type="component" value="Unassembled WGS sequence"/>
</dbReference>
<dbReference type="OrthoDB" id="3439627at2759"/>
<keyword evidence="3" id="KW-1185">Reference proteome</keyword>
<name>A0A6G1L0Y2_9PEZI</name>
<protein>
    <submittedName>
        <fullName evidence="2">Uncharacterized protein</fullName>
    </submittedName>
</protein>
<gene>
    <name evidence="2" type="ORF">EJ03DRAFT_353960</name>
</gene>
<feature type="region of interest" description="Disordered" evidence="1">
    <location>
        <begin position="1"/>
        <end position="90"/>
    </location>
</feature>
<dbReference type="AlphaFoldDB" id="A0A6G1L0Y2"/>